<keyword evidence="4" id="KW-0678">Repressor</keyword>
<evidence type="ECO:0000256" key="3">
    <source>
        <dbReference type="ARBA" id="ARBA00022884"/>
    </source>
</evidence>
<dbReference type="InParanoid" id="A0A517SFX8"/>
<dbReference type="GO" id="GO:0006109">
    <property type="term" value="P:regulation of carbohydrate metabolic process"/>
    <property type="evidence" value="ECO:0007669"/>
    <property type="project" value="InterPro"/>
</dbReference>
<dbReference type="GO" id="GO:0044781">
    <property type="term" value="P:bacterial-type flagellum organization"/>
    <property type="evidence" value="ECO:0007669"/>
    <property type="project" value="UniProtKB-KW"/>
</dbReference>
<dbReference type="GO" id="GO:0006402">
    <property type="term" value="P:mRNA catabolic process"/>
    <property type="evidence" value="ECO:0007669"/>
    <property type="project" value="InterPro"/>
</dbReference>
<comment type="subcellular location">
    <subcellularLocation>
        <location evidence="4">Cytoplasm</location>
    </subcellularLocation>
</comment>
<dbReference type="PANTHER" id="PTHR34984:SF1">
    <property type="entry name" value="CARBON STORAGE REGULATOR"/>
    <property type="match status" value="1"/>
</dbReference>
<dbReference type="KEGG" id="ccos:Pan44_30770"/>
<dbReference type="Proteomes" id="UP000315700">
    <property type="component" value="Chromosome"/>
</dbReference>
<keyword evidence="3 4" id="KW-0694">RNA-binding</keyword>
<dbReference type="InterPro" id="IPR003751">
    <property type="entry name" value="CsrA"/>
</dbReference>
<dbReference type="GO" id="GO:0045947">
    <property type="term" value="P:negative regulation of translational initiation"/>
    <property type="evidence" value="ECO:0007669"/>
    <property type="project" value="UniProtKB-UniRule"/>
</dbReference>
<keyword evidence="4" id="KW-1005">Bacterial flagellum biogenesis</keyword>
<keyword evidence="1 4" id="KW-0963">Cytoplasm</keyword>
<evidence type="ECO:0000256" key="1">
    <source>
        <dbReference type="ARBA" id="ARBA00022490"/>
    </source>
</evidence>
<reference evidence="5 6" key="1">
    <citation type="submission" date="2019-02" db="EMBL/GenBank/DDBJ databases">
        <title>Deep-cultivation of Planctomycetes and their phenomic and genomic characterization uncovers novel biology.</title>
        <authorList>
            <person name="Wiegand S."/>
            <person name="Jogler M."/>
            <person name="Boedeker C."/>
            <person name="Pinto D."/>
            <person name="Vollmers J."/>
            <person name="Rivas-Marin E."/>
            <person name="Kohn T."/>
            <person name="Peeters S.H."/>
            <person name="Heuer A."/>
            <person name="Rast P."/>
            <person name="Oberbeckmann S."/>
            <person name="Bunk B."/>
            <person name="Jeske O."/>
            <person name="Meyerdierks A."/>
            <person name="Storesund J.E."/>
            <person name="Kallscheuer N."/>
            <person name="Luecker S."/>
            <person name="Lage O.M."/>
            <person name="Pohl T."/>
            <person name="Merkel B.J."/>
            <person name="Hornburger P."/>
            <person name="Mueller R.-W."/>
            <person name="Bruemmer F."/>
            <person name="Labrenz M."/>
            <person name="Spormann A.M."/>
            <person name="Op den Camp H."/>
            <person name="Overmann J."/>
            <person name="Amann R."/>
            <person name="Jetten M.S.M."/>
            <person name="Mascher T."/>
            <person name="Medema M.H."/>
            <person name="Devos D.P."/>
            <person name="Kaster A.-K."/>
            <person name="Ovreas L."/>
            <person name="Rohde M."/>
            <person name="Galperin M.Y."/>
            <person name="Jogler C."/>
        </authorList>
    </citation>
    <scope>NUCLEOTIDE SEQUENCE [LARGE SCALE GENOMIC DNA]</scope>
    <source>
        <strain evidence="5 6">Pan44</strain>
    </source>
</reference>
<dbReference type="GO" id="GO:1902208">
    <property type="term" value="P:regulation of bacterial-type flagellum assembly"/>
    <property type="evidence" value="ECO:0007669"/>
    <property type="project" value="UniProtKB-UniRule"/>
</dbReference>
<organism evidence="5 6">
    <name type="scientific">Caulifigura coniformis</name>
    <dbReference type="NCBI Taxonomy" id="2527983"/>
    <lineage>
        <taxon>Bacteria</taxon>
        <taxon>Pseudomonadati</taxon>
        <taxon>Planctomycetota</taxon>
        <taxon>Planctomycetia</taxon>
        <taxon>Planctomycetales</taxon>
        <taxon>Planctomycetaceae</taxon>
        <taxon>Caulifigura</taxon>
    </lineage>
</organism>
<dbReference type="HAMAP" id="MF_00167">
    <property type="entry name" value="CsrA"/>
    <property type="match status" value="1"/>
</dbReference>
<dbReference type="GO" id="GO:0005829">
    <property type="term" value="C:cytosol"/>
    <property type="evidence" value="ECO:0007669"/>
    <property type="project" value="TreeGrafter"/>
</dbReference>
<gene>
    <name evidence="4" type="primary">csrA</name>
    <name evidence="5" type="ORF">Pan44_30770</name>
</gene>
<evidence type="ECO:0000313" key="6">
    <source>
        <dbReference type="Proteomes" id="UP000315700"/>
    </source>
</evidence>
<dbReference type="EMBL" id="CP036271">
    <property type="protein sequence ID" value="QDT55036.1"/>
    <property type="molecule type" value="Genomic_DNA"/>
</dbReference>
<dbReference type="OrthoDB" id="289081at2"/>
<proteinExistence type="inferred from homology"/>
<dbReference type="Gene3D" id="2.60.40.4380">
    <property type="entry name" value="Translational regulator CsrA"/>
    <property type="match status" value="1"/>
</dbReference>
<name>A0A517SFX8_9PLAN</name>
<evidence type="ECO:0000313" key="5">
    <source>
        <dbReference type="EMBL" id="QDT55036.1"/>
    </source>
</evidence>
<keyword evidence="6" id="KW-1185">Reference proteome</keyword>
<keyword evidence="2 4" id="KW-0810">Translation regulation</keyword>
<sequence length="72" mass="7748">MLVLTRKTAETIQIGNDVVIKVIYCGRGRVKIGVEAPGDVRVVRGELLEPAAIKRLLNVTVENTRPAAVPVA</sequence>
<comment type="function">
    <text evidence="4">A translational regulator that binds mRNA to regulate translation initiation and/or mRNA stability. Usually binds in the 5'-UTR at or near the Shine-Dalgarno sequence preventing ribosome-binding, thus repressing translation. Its main target seems to be the major flagellin gene, while its function is anatagonized by FliW.</text>
</comment>
<evidence type="ECO:0000256" key="4">
    <source>
        <dbReference type="HAMAP-Rule" id="MF_00167"/>
    </source>
</evidence>
<dbReference type="SUPFAM" id="SSF117130">
    <property type="entry name" value="CsrA-like"/>
    <property type="match status" value="1"/>
</dbReference>
<accession>A0A517SFX8</accession>
<dbReference type="PANTHER" id="PTHR34984">
    <property type="entry name" value="CARBON STORAGE REGULATOR"/>
    <property type="match status" value="1"/>
</dbReference>
<dbReference type="GO" id="GO:0048027">
    <property type="term" value="F:mRNA 5'-UTR binding"/>
    <property type="evidence" value="ECO:0007669"/>
    <property type="project" value="UniProtKB-UniRule"/>
</dbReference>
<evidence type="ECO:0000256" key="2">
    <source>
        <dbReference type="ARBA" id="ARBA00022845"/>
    </source>
</evidence>
<dbReference type="AlphaFoldDB" id="A0A517SFX8"/>
<dbReference type="RefSeq" id="WP_145030834.1">
    <property type="nucleotide sequence ID" value="NZ_CP036271.1"/>
</dbReference>
<comment type="similarity">
    <text evidence="4">Belongs to the CsrA/RsmA family.</text>
</comment>
<protein>
    <recommendedName>
        <fullName evidence="4">Translational regulator CsrA</fullName>
    </recommendedName>
</protein>
<comment type="subunit">
    <text evidence="4">Homodimer; the beta-strands of each monomer intercalate to form a hydrophobic core, while the alpha-helices form wings that extend away from the core.</text>
</comment>
<dbReference type="Pfam" id="PF02599">
    <property type="entry name" value="CsrA"/>
    <property type="match status" value="1"/>
</dbReference>
<dbReference type="InterPro" id="IPR036107">
    <property type="entry name" value="CsrA_sf"/>
</dbReference>